<dbReference type="Gene3D" id="1.10.287.570">
    <property type="entry name" value="Helical hairpin bin"/>
    <property type="match status" value="1"/>
</dbReference>
<comment type="subcellular location">
    <subcellularLocation>
        <location evidence="1">Basolateral cell membrane</location>
        <topology evidence="1">Multi-pass membrane protein</topology>
    </subcellularLocation>
</comment>
<evidence type="ECO:0000256" key="2">
    <source>
        <dbReference type="ARBA" id="ARBA00010993"/>
    </source>
</evidence>
<dbReference type="InterPro" id="IPR016152">
    <property type="entry name" value="PTrfase/Anion_transptr"/>
</dbReference>
<dbReference type="InterPro" id="IPR003020">
    <property type="entry name" value="HCO3_transpt_euk"/>
</dbReference>
<reference evidence="13 14" key="1">
    <citation type="submission" date="2019-09" db="EMBL/GenBank/DDBJ databases">
        <title>Bird 10,000 Genomes (B10K) Project - Family phase.</title>
        <authorList>
            <person name="Zhang G."/>
        </authorList>
    </citation>
    <scope>NUCLEOTIDE SEQUENCE [LARGE SCALE GENOMIC DNA]</scope>
    <source>
        <strain evidence="13">B10K-DU-001-42</strain>
        <tissue evidence="13">Muscle</tissue>
    </source>
</reference>
<dbReference type="EMBL" id="VWYK01090007">
    <property type="protein sequence ID" value="NXR13015.1"/>
    <property type="molecule type" value="Genomic_DNA"/>
</dbReference>
<dbReference type="GO" id="GO:0016323">
    <property type="term" value="C:basolateral plasma membrane"/>
    <property type="evidence" value="ECO:0007669"/>
    <property type="project" value="UniProtKB-SubCell"/>
</dbReference>
<keyword evidence="5 10" id="KW-0812">Transmembrane</keyword>
<accession>A0A7L2IQI0</accession>
<dbReference type="AlphaFoldDB" id="A0A7L2IQI0"/>
<dbReference type="Gene3D" id="3.40.930.10">
    <property type="entry name" value="Mannitol-specific EII, Chain A"/>
    <property type="match status" value="1"/>
</dbReference>
<name>A0A7L2IQI0_9PICI</name>
<dbReference type="GO" id="GO:0005452">
    <property type="term" value="F:solute:inorganic anion antiporter activity"/>
    <property type="evidence" value="ECO:0007669"/>
    <property type="project" value="InterPro"/>
</dbReference>
<dbReference type="InterPro" id="IPR013769">
    <property type="entry name" value="Band3_cytoplasmic_dom"/>
</dbReference>
<feature type="transmembrane region" description="Helical" evidence="10">
    <location>
        <begin position="444"/>
        <end position="462"/>
    </location>
</feature>
<dbReference type="Pfam" id="PF07565">
    <property type="entry name" value="Band_3_cyto"/>
    <property type="match status" value="1"/>
</dbReference>
<evidence type="ECO:0000256" key="9">
    <source>
        <dbReference type="SAM" id="MobiDB-lite"/>
    </source>
</evidence>
<feature type="transmembrane region" description="Helical" evidence="10">
    <location>
        <begin position="406"/>
        <end position="424"/>
    </location>
</feature>
<keyword evidence="3" id="KW-0813">Transport</keyword>
<evidence type="ECO:0000259" key="12">
    <source>
        <dbReference type="Pfam" id="PF07565"/>
    </source>
</evidence>
<feature type="region of interest" description="Disordered" evidence="9">
    <location>
        <begin position="126"/>
        <end position="151"/>
    </location>
</feature>
<keyword evidence="4" id="KW-1003">Cell membrane</keyword>
<evidence type="ECO:0000313" key="13">
    <source>
        <dbReference type="EMBL" id="NXR13015.1"/>
    </source>
</evidence>
<feature type="non-terminal residue" evidence="13">
    <location>
        <position position="1"/>
    </location>
</feature>
<evidence type="ECO:0000313" key="14">
    <source>
        <dbReference type="Proteomes" id="UP000536381"/>
    </source>
</evidence>
<dbReference type="PANTHER" id="PTHR11453:SF37">
    <property type="entry name" value="ELECTRONEUTRAL SODIUM BICARBONATE EXCHANGER 1"/>
    <property type="match status" value="1"/>
</dbReference>
<organism evidence="13 14">
    <name type="scientific">Semnornis frantzii</name>
    <dbReference type="NCBI Taxonomy" id="91796"/>
    <lineage>
        <taxon>Eukaryota</taxon>
        <taxon>Metazoa</taxon>
        <taxon>Chordata</taxon>
        <taxon>Craniata</taxon>
        <taxon>Vertebrata</taxon>
        <taxon>Euteleostomi</taxon>
        <taxon>Archelosauria</taxon>
        <taxon>Archosauria</taxon>
        <taxon>Dinosauria</taxon>
        <taxon>Saurischia</taxon>
        <taxon>Theropoda</taxon>
        <taxon>Coelurosauria</taxon>
        <taxon>Aves</taxon>
        <taxon>Neognathae</taxon>
        <taxon>Neoaves</taxon>
        <taxon>Telluraves</taxon>
        <taxon>Coraciimorphae</taxon>
        <taxon>Piciformes</taxon>
        <taxon>Ramphastidae</taxon>
        <taxon>Semnornis</taxon>
    </lineage>
</organism>
<dbReference type="GO" id="GO:0008509">
    <property type="term" value="F:monoatomic anion transmembrane transporter activity"/>
    <property type="evidence" value="ECO:0007669"/>
    <property type="project" value="InterPro"/>
</dbReference>
<dbReference type="Pfam" id="PF00955">
    <property type="entry name" value="HCO3_cotransp"/>
    <property type="match status" value="2"/>
</dbReference>
<feature type="domain" description="Band 3 cytoplasmic" evidence="12">
    <location>
        <begin position="4"/>
        <end position="116"/>
    </location>
</feature>
<keyword evidence="14" id="KW-1185">Reference proteome</keyword>
<gene>
    <name evidence="13" type="primary">Slc4a10</name>
    <name evidence="13" type="ORF">SEMFRA_R10270</name>
</gene>
<dbReference type="PRINTS" id="PR01231">
    <property type="entry name" value="HCO3TRNSPORT"/>
</dbReference>
<evidence type="ECO:0000256" key="5">
    <source>
        <dbReference type="ARBA" id="ARBA00022692"/>
    </source>
</evidence>
<dbReference type="OrthoDB" id="1735926at2759"/>
<keyword evidence="6 10" id="KW-1133">Transmembrane helix</keyword>
<evidence type="ECO:0000256" key="10">
    <source>
        <dbReference type="SAM" id="Phobius"/>
    </source>
</evidence>
<dbReference type="GO" id="GO:0008510">
    <property type="term" value="F:sodium:bicarbonate symporter activity"/>
    <property type="evidence" value="ECO:0007669"/>
    <property type="project" value="TreeGrafter"/>
</dbReference>
<evidence type="ECO:0000256" key="8">
    <source>
        <dbReference type="ARBA" id="ARBA00023136"/>
    </source>
</evidence>
<evidence type="ECO:0000259" key="11">
    <source>
        <dbReference type="Pfam" id="PF00955"/>
    </source>
</evidence>
<dbReference type="SUPFAM" id="SSF55804">
    <property type="entry name" value="Phoshotransferase/anion transport protein"/>
    <property type="match status" value="1"/>
</dbReference>
<dbReference type="GO" id="GO:0051453">
    <property type="term" value="P:regulation of intracellular pH"/>
    <property type="evidence" value="ECO:0007669"/>
    <property type="project" value="TreeGrafter"/>
</dbReference>
<evidence type="ECO:0000256" key="4">
    <source>
        <dbReference type="ARBA" id="ARBA00022475"/>
    </source>
</evidence>
<dbReference type="PRINTS" id="PR01232">
    <property type="entry name" value="NAHCO3TRSPRT"/>
</dbReference>
<dbReference type="FunFam" id="1.10.287.570:FF:000001">
    <property type="entry name" value="Anion exchange protein"/>
    <property type="match status" value="1"/>
</dbReference>
<dbReference type="InterPro" id="IPR003024">
    <property type="entry name" value="Na/HCO3_transpt"/>
</dbReference>
<feature type="domain" description="Bicarbonate transporter-like transmembrane" evidence="11">
    <location>
        <begin position="381"/>
        <end position="528"/>
    </location>
</feature>
<keyword evidence="8 10" id="KW-0472">Membrane</keyword>
<evidence type="ECO:0000256" key="6">
    <source>
        <dbReference type="ARBA" id="ARBA00022989"/>
    </source>
</evidence>
<comment type="caution">
    <text evidence="13">The sequence shown here is derived from an EMBL/GenBank/DDBJ whole genome shotgun (WGS) entry which is preliminary data.</text>
</comment>
<proteinExistence type="inferred from homology"/>
<dbReference type="InterPro" id="IPR011531">
    <property type="entry name" value="HCO3_transpt-like_TM_dom"/>
</dbReference>
<feature type="transmembrane region" description="Helical" evidence="10">
    <location>
        <begin position="492"/>
        <end position="520"/>
    </location>
</feature>
<comment type="similarity">
    <text evidence="2">Belongs to the anion exchanger (TC 2.A.31) family.</text>
</comment>
<sequence length="528" mass="57113">ELCLLERIPSGAEACSVLVGELDSLQQPFAAFVRLAQAVLLSGLPQVPIPTRFLFVLLGPAGKGQQYQEVGRSMATLMMDEVFQAVAYKGKGRGDLVAGIDEFLEQVEVSPAGQLDPAIQIQPPVKVPSQEQRKVPGAVDGSPVPSEPGRHAGPELQWTGRLCGGFLQDVKCKAPWFWSDFRDAFSLQCLASFLFLYCASMSPVITFGGLLGEVTEGHMSVMESLLGACLSGVLYSLFAGQPLTILGSTGPVLVFEKIVYQYCSSGPHLLCLLFIPLGFSPASCKCVAPTHPSNETLHFWESSKTNVSAIAWDNLTVTVSAPSHCFLLTQPWARGAFSPCKRQSPLGGDGLPSAGDPPKLLLAPGFLATHSLPLCPASLPLQECRQLLGEFQGAACGRDGPYTPNVFLWCFILLISTFTMANCLKSLKTSHFFNTKVCSRVSDFAVFLTVVVMVLIDFLVGIPSPKLHVPSTLKLTRDDRGWFISPIGPNPWWTVLAALIPALLCTILVFMDQHITVALVNRKDHKLK</sequence>
<keyword evidence="7" id="KW-0406">Ion transport</keyword>
<dbReference type="Proteomes" id="UP000536381">
    <property type="component" value="Unassembled WGS sequence"/>
</dbReference>
<feature type="domain" description="Bicarbonate transporter-like transmembrane" evidence="11">
    <location>
        <begin position="161"/>
        <end position="265"/>
    </location>
</feature>
<feature type="non-terminal residue" evidence="13">
    <location>
        <position position="528"/>
    </location>
</feature>
<evidence type="ECO:0000256" key="3">
    <source>
        <dbReference type="ARBA" id="ARBA00022448"/>
    </source>
</evidence>
<evidence type="ECO:0000256" key="1">
    <source>
        <dbReference type="ARBA" id="ARBA00004554"/>
    </source>
</evidence>
<protein>
    <submittedName>
        <fullName evidence="13">S4A10 protein</fullName>
    </submittedName>
</protein>
<evidence type="ECO:0000256" key="7">
    <source>
        <dbReference type="ARBA" id="ARBA00023065"/>
    </source>
</evidence>
<dbReference type="PANTHER" id="PTHR11453">
    <property type="entry name" value="ANION EXCHANGE PROTEIN"/>
    <property type="match status" value="1"/>
</dbReference>